<dbReference type="GO" id="GO:0005886">
    <property type="term" value="C:plasma membrane"/>
    <property type="evidence" value="ECO:0007669"/>
    <property type="project" value="TreeGrafter"/>
</dbReference>
<evidence type="ECO:0000256" key="7">
    <source>
        <dbReference type="ARBA" id="ARBA00022833"/>
    </source>
</evidence>
<sequence>APLSPPGRPWATASPTRSGCWSCCGRRTQATRTAPTAGRQVRARQRGQRETPAGPLAHPTPPLRTTGSRPRPPLDPDVGPAGPDPSHPHREPLTRAPRAFSAPGPGPSEPRLRSPCGTRRGSSHVLGPRHDSRQPGALLVPLSSLARHPTTWVRALRVCASRRAPSPQTQTSQLELEVGPRPPIVLYPLPAPGRPPKDSPAPHPADAEGPLTQLPNLQLRAESRGVPPAPSSRFPLSPVTSTSRHLRLSPRTLDCFQDLHPGRRAAAGGLTRKCQAGRLVRLRWEKGHPPAPAPQAQPWFLRRAFCSAPLLPLPLQIPTGPLTSWGSSSVSTAAVSTVTSLTSAELNPCVLTSGTTVLWRVLKEQWIRAKYERREFMADGETISLPGNREGFLWKRGRDNSQFLRRRFVLLAREGLLKYYTKEGGKNPKAVISIKDLNATFQTEKIGHPHGLQITYRRDGHIRNLFVYHESGKEIVDWFNALRAARLQYLKLAFPELPESELVPFLTRNYLKQGFMEKTGPKQREPFKKRWFALDCHERRLLYYKNPLDAFEQGQVFLGNKEQGYEVYEDLPKGIRGNRWKAGLTIVTPERRYVLTCPNEKEQQEWLESLRGVLSSPLTLLNRLSKKQELKGVLLAKGRGQKGAFSLRFSCDATKES</sequence>
<feature type="domain" description="PH" evidence="9">
    <location>
        <begin position="509"/>
        <end position="615"/>
    </location>
</feature>
<dbReference type="GO" id="GO:0043533">
    <property type="term" value="F:inositol 1,3,4,5 tetrakisphosphate binding"/>
    <property type="evidence" value="ECO:0007669"/>
    <property type="project" value="UniProtKB-ARBA"/>
</dbReference>
<dbReference type="InterPro" id="IPR011993">
    <property type="entry name" value="PH-like_dom_sf"/>
</dbReference>
<feature type="compositionally biased region" description="Pro residues" evidence="8">
    <location>
        <begin position="189"/>
        <end position="203"/>
    </location>
</feature>
<dbReference type="PANTHER" id="PTHR46021:SF6">
    <property type="entry name" value="ARF-GAP WITH DUAL PH DOMAIN-CONTAINING PROTEIN 2"/>
    <property type="match status" value="1"/>
</dbReference>
<evidence type="ECO:0000313" key="11">
    <source>
        <dbReference type="Proteomes" id="UP000233100"/>
    </source>
</evidence>
<evidence type="ECO:0000313" key="10">
    <source>
        <dbReference type="Ensembl" id="ENSMFAP00000047111.1"/>
    </source>
</evidence>
<reference evidence="10" key="3">
    <citation type="submission" date="2025-09" db="UniProtKB">
        <authorList>
            <consortium name="Ensembl"/>
        </authorList>
    </citation>
    <scope>IDENTIFICATION</scope>
</reference>
<dbReference type="SUPFAM" id="SSF50729">
    <property type="entry name" value="PH domain-like"/>
    <property type="match status" value="2"/>
</dbReference>
<dbReference type="AlphaFoldDB" id="A0A7N9CD76"/>
<evidence type="ECO:0000256" key="3">
    <source>
        <dbReference type="ARBA" id="ARBA00022490"/>
    </source>
</evidence>
<feature type="region of interest" description="Disordered" evidence="8">
    <location>
        <begin position="1"/>
        <end position="135"/>
    </location>
</feature>
<dbReference type="InterPro" id="IPR037851">
    <property type="entry name" value="PH2_ADAP"/>
</dbReference>
<keyword evidence="2" id="KW-0343">GTPase activation</keyword>
<name>A0A7N9CD76_MACFA</name>
<keyword evidence="11" id="KW-1185">Reference proteome</keyword>
<accession>A0A7N9CD76</accession>
<dbReference type="Gene3D" id="2.30.29.30">
    <property type="entry name" value="Pleckstrin-homology domain (PH domain)/Phosphotyrosine-binding domain (PTB)"/>
    <property type="match status" value="2"/>
</dbReference>
<dbReference type="CDD" id="cd13252">
    <property type="entry name" value="PH1_ADAP"/>
    <property type="match status" value="1"/>
</dbReference>
<dbReference type="GO" id="GO:0007507">
    <property type="term" value="P:heart development"/>
    <property type="evidence" value="ECO:0007669"/>
    <property type="project" value="TreeGrafter"/>
</dbReference>
<dbReference type="GO" id="GO:0005096">
    <property type="term" value="F:GTPase activator activity"/>
    <property type="evidence" value="ECO:0007669"/>
    <property type="project" value="UniProtKB-KW"/>
</dbReference>
<dbReference type="GO" id="GO:1902936">
    <property type="term" value="F:phosphatidylinositol bisphosphate binding"/>
    <property type="evidence" value="ECO:0007669"/>
    <property type="project" value="InterPro"/>
</dbReference>
<organism evidence="10 11">
    <name type="scientific">Macaca fascicularis</name>
    <name type="common">Crab-eating macaque</name>
    <name type="synonym">Cynomolgus monkey</name>
    <dbReference type="NCBI Taxonomy" id="9541"/>
    <lineage>
        <taxon>Eukaryota</taxon>
        <taxon>Metazoa</taxon>
        <taxon>Chordata</taxon>
        <taxon>Craniata</taxon>
        <taxon>Vertebrata</taxon>
        <taxon>Euteleostomi</taxon>
        <taxon>Mammalia</taxon>
        <taxon>Eutheria</taxon>
        <taxon>Euarchontoglires</taxon>
        <taxon>Primates</taxon>
        <taxon>Haplorrhini</taxon>
        <taxon>Catarrhini</taxon>
        <taxon>Cercopithecidae</taxon>
        <taxon>Cercopithecinae</taxon>
        <taxon>Macaca</taxon>
    </lineage>
</organism>
<keyword evidence="5" id="KW-0677">Repeat</keyword>
<dbReference type="CDD" id="cd01251">
    <property type="entry name" value="PH2_ADAP"/>
    <property type="match status" value="1"/>
</dbReference>
<dbReference type="Pfam" id="PF00169">
    <property type="entry name" value="PH"/>
    <property type="match status" value="2"/>
</dbReference>
<evidence type="ECO:0000256" key="6">
    <source>
        <dbReference type="ARBA" id="ARBA00022771"/>
    </source>
</evidence>
<feature type="region of interest" description="Disordered" evidence="8">
    <location>
        <begin position="189"/>
        <end position="243"/>
    </location>
</feature>
<proteinExistence type="predicted"/>
<evidence type="ECO:0000256" key="1">
    <source>
        <dbReference type="ARBA" id="ARBA00004496"/>
    </source>
</evidence>
<dbReference type="PROSITE" id="PS50003">
    <property type="entry name" value="PH_DOMAIN"/>
    <property type="match status" value="2"/>
</dbReference>
<dbReference type="FunFam" id="2.30.29.30:FF:000099">
    <property type="entry name" value="Arf-GAP with dual PH domain-containing protein 1"/>
    <property type="match status" value="1"/>
</dbReference>
<dbReference type="GO" id="GO:0005737">
    <property type="term" value="C:cytoplasm"/>
    <property type="evidence" value="ECO:0007669"/>
    <property type="project" value="UniProtKB-SubCell"/>
</dbReference>
<protein>
    <recommendedName>
        <fullName evidence="9">PH domain-containing protein</fullName>
    </recommendedName>
</protein>
<dbReference type="Proteomes" id="UP000233100">
    <property type="component" value="Chromosome 16"/>
</dbReference>
<keyword evidence="7" id="KW-0862">Zinc</keyword>
<dbReference type="GO" id="GO:0008270">
    <property type="term" value="F:zinc ion binding"/>
    <property type="evidence" value="ECO:0007669"/>
    <property type="project" value="UniProtKB-KW"/>
</dbReference>
<dbReference type="FunFam" id="2.30.29.30:FF:000080">
    <property type="entry name" value="Arf-GAP with dual PH domain-containing protein 1"/>
    <property type="match status" value="1"/>
</dbReference>
<comment type="subcellular location">
    <subcellularLocation>
        <location evidence="1">Cytoplasm</location>
    </subcellularLocation>
</comment>
<dbReference type="InterPro" id="IPR052589">
    <property type="entry name" value="Arf-GAP_dual-PH_domain"/>
</dbReference>
<dbReference type="InterPro" id="IPR037849">
    <property type="entry name" value="PH1_ADAP"/>
</dbReference>
<evidence type="ECO:0000256" key="4">
    <source>
        <dbReference type="ARBA" id="ARBA00022723"/>
    </source>
</evidence>
<keyword evidence="3" id="KW-0963">Cytoplasm</keyword>
<evidence type="ECO:0000256" key="5">
    <source>
        <dbReference type="ARBA" id="ARBA00022737"/>
    </source>
</evidence>
<evidence type="ECO:0000256" key="2">
    <source>
        <dbReference type="ARBA" id="ARBA00022468"/>
    </source>
</evidence>
<dbReference type="PANTHER" id="PTHR46021">
    <property type="entry name" value="ARF-GAP WITH DUAL PH DOMAIN-CONTAINING PROTEIN 1-LIKE PROTEIN"/>
    <property type="match status" value="1"/>
</dbReference>
<dbReference type="InterPro" id="IPR001849">
    <property type="entry name" value="PH_domain"/>
</dbReference>
<dbReference type="GO" id="GO:0005547">
    <property type="term" value="F:phosphatidylinositol-3,4,5-trisphosphate binding"/>
    <property type="evidence" value="ECO:0007669"/>
    <property type="project" value="TreeGrafter"/>
</dbReference>
<feature type="compositionally biased region" description="Low complexity" evidence="8">
    <location>
        <begin position="25"/>
        <end position="40"/>
    </location>
</feature>
<dbReference type="GeneTree" id="ENSGT00940000156498"/>
<feature type="domain" description="PH" evidence="9">
    <location>
        <begin position="386"/>
        <end position="487"/>
    </location>
</feature>
<reference evidence="10 11" key="1">
    <citation type="submission" date="2013-03" db="EMBL/GenBank/DDBJ databases">
        <authorList>
            <person name="Warren W."/>
            <person name="Wilson R.K."/>
        </authorList>
    </citation>
    <scope>NUCLEOTIDE SEQUENCE</scope>
</reference>
<reference evidence="10" key="2">
    <citation type="submission" date="2025-08" db="UniProtKB">
        <authorList>
            <consortium name="Ensembl"/>
        </authorList>
    </citation>
    <scope>IDENTIFICATION</scope>
</reference>
<dbReference type="SMART" id="SM00233">
    <property type="entry name" value="PH"/>
    <property type="match status" value="2"/>
</dbReference>
<keyword evidence="4" id="KW-0479">Metal-binding</keyword>
<dbReference type="Ensembl" id="ENSMFAT00000097645.1">
    <property type="protein sequence ID" value="ENSMFAP00000047111.1"/>
    <property type="gene ID" value="ENSMFAG00000059379.1"/>
</dbReference>
<keyword evidence="6" id="KW-0863">Zinc-finger</keyword>
<evidence type="ECO:0000256" key="8">
    <source>
        <dbReference type="SAM" id="MobiDB-lite"/>
    </source>
</evidence>
<evidence type="ECO:0000259" key="9">
    <source>
        <dbReference type="PROSITE" id="PS50003"/>
    </source>
</evidence>